<feature type="compositionally biased region" description="Polar residues" evidence="1">
    <location>
        <begin position="62"/>
        <end position="77"/>
    </location>
</feature>
<protein>
    <submittedName>
        <fullName evidence="2">Expressed protein</fullName>
    </submittedName>
</protein>
<feature type="compositionally biased region" description="Acidic residues" evidence="1">
    <location>
        <begin position="393"/>
        <end position="405"/>
    </location>
</feature>
<proteinExistence type="predicted"/>
<feature type="region of interest" description="Disordered" evidence="1">
    <location>
        <begin position="255"/>
        <end position="294"/>
    </location>
</feature>
<feature type="region of interest" description="Disordered" evidence="1">
    <location>
        <begin position="172"/>
        <end position="201"/>
    </location>
</feature>
<feature type="compositionally biased region" description="Polar residues" evidence="1">
    <location>
        <begin position="260"/>
        <end position="284"/>
    </location>
</feature>
<gene>
    <name evidence="2" type="ORF">PPACK8108_LOCUS5058</name>
</gene>
<comment type="caution">
    <text evidence="2">The sequence shown here is derived from an EMBL/GenBank/DDBJ whole genome shotgun (WGS) entry which is preliminary data.</text>
</comment>
<dbReference type="AlphaFoldDB" id="A0AAV0APL9"/>
<feature type="compositionally biased region" description="Basic and acidic residues" evidence="1">
    <location>
        <begin position="285"/>
        <end position="294"/>
    </location>
</feature>
<feature type="compositionally biased region" description="Basic and acidic residues" evidence="1">
    <location>
        <begin position="406"/>
        <end position="421"/>
    </location>
</feature>
<feature type="region of interest" description="Disordered" evidence="1">
    <location>
        <begin position="368"/>
        <end position="432"/>
    </location>
</feature>
<feature type="compositionally biased region" description="Polar residues" evidence="1">
    <location>
        <begin position="368"/>
        <end position="383"/>
    </location>
</feature>
<feature type="compositionally biased region" description="Polar residues" evidence="1">
    <location>
        <begin position="422"/>
        <end position="432"/>
    </location>
</feature>
<evidence type="ECO:0000313" key="3">
    <source>
        <dbReference type="Proteomes" id="UP001153365"/>
    </source>
</evidence>
<accession>A0AAV0APL9</accession>
<feature type="region of interest" description="Disordered" evidence="1">
    <location>
        <begin position="62"/>
        <end position="97"/>
    </location>
</feature>
<dbReference type="EMBL" id="CALTRL010000976">
    <property type="protein sequence ID" value="CAH7670362.1"/>
    <property type="molecule type" value="Genomic_DNA"/>
</dbReference>
<organism evidence="2 3">
    <name type="scientific">Phakopsora pachyrhizi</name>
    <name type="common">Asian soybean rust disease fungus</name>
    <dbReference type="NCBI Taxonomy" id="170000"/>
    <lineage>
        <taxon>Eukaryota</taxon>
        <taxon>Fungi</taxon>
        <taxon>Dikarya</taxon>
        <taxon>Basidiomycota</taxon>
        <taxon>Pucciniomycotina</taxon>
        <taxon>Pucciniomycetes</taxon>
        <taxon>Pucciniales</taxon>
        <taxon>Phakopsoraceae</taxon>
        <taxon>Phakopsora</taxon>
    </lineage>
</organism>
<feature type="compositionally biased region" description="Polar residues" evidence="1">
    <location>
        <begin position="87"/>
        <end position="97"/>
    </location>
</feature>
<feature type="compositionally biased region" description="Low complexity" evidence="1">
    <location>
        <begin position="184"/>
        <end position="201"/>
    </location>
</feature>
<keyword evidence="3" id="KW-1185">Reference proteome</keyword>
<sequence>MSVNQTEFNHHHELRLGRSVSGNVAVGINPGDSKSNSLIRTQNRSFDDMIDPRILLQSRVEINNRTSVNHSEQPENNQTDRSEYNQHHQTSSSRKQEIQVNTVWGYRKLKLREEQLRKTVVALETLEDISRLTALETDSKTKSIKDRLESYLSKTRLTNETLVSPNYGASFPEITLRTTNGQPRSTASKTSSQSLSVQNSRAPAWEKVDPEIWRLYKEFISTGEVMEQRRKELTHKQMVLDDHVELLMRQADLSCPSLKPSPSRNTNNGSLDSENSSGISTDQNHQGENERLKTMKRQRDTVAGMVEALSEGVEEDPAVRISFLVDWIAGLIMFCLKELIDRFNLILKWWIEMILMSFQAKLQTWSDSINSDNRSPNKNSVSKNHVRHRTKVDDDDDDDEEEEEDHDRSSDRSRSINDGKNKTNSSTNSDQS</sequence>
<evidence type="ECO:0000256" key="1">
    <source>
        <dbReference type="SAM" id="MobiDB-lite"/>
    </source>
</evidence>
<reference evidence="2" key="1">
    <citation type="submission" date="2022-06" db="EMBL/GenBank/DDBJ databases">
        <authorList>
            <consortium name="SYNGENTA / RWTH Aachen University"/>
        </authorList>
    </citation>
    <scope>NUCLEOTIDE SEQUENCE</scope>
</reference>
<dbReference type="Proteomes" id="UP001153365">
    <property type="component" value="Unassembled WGS sequence"/>
</dbReference>
<evidence type="ECO:0000313" key="2">
    <source>
        <dbReference type="EMBL" id="CAH7670362.1"/>
    </source>
</evidence>
<name>A0AAV0APL9_PHAPC</name>